<dbReference type="EMBL" id="BGZK01000197">
    <property type="protein sequence ID" value="GBP27687.1"/>
    <property type="molecule type" value="Genomic_DNA"/>
</dbReference>
<dbReference type="OrthoDB" id="6344756at2759"/>
<proteinExistence type="predicted"/>
<keyword evidence="2" id="KW-1185">Reference proteome</keyword>
<gene>
    <name evidence="1" type="ORF">EVAR_12733_1</name>
</gene>
<accession>A0A4C1UNR7</accession>
<organism evidence="1 2">
    <name type="scientific">Eumeta variegata</name>
    <name type="common">Bagworm moth</name>
    <name type="synonym">Eumeta japonica</name>
    <dbReference type="NCBI Taxonomy" id="151549"/>
    <lineage>
        <taxon>Eukaryota</taxon>
        <taxon>Metazoa</taxon>
        <taxon>Ecdysozoa</taxon>
        <taxon>Arthropoda</taxon>
        <taxon>Hexapoda</taxon>
        <taxon>Insecta</taxon>
        <taxon>Pterygota</taxon>
        <taxon>Neoptera</taxon>
        <taxon>Endopterygota</taxon>
        <taxon>Lepidoptera</taxon>
        <taxon>Glossata</taxon>
        <taxon>Ditrysia</taxon>
        <taxon>Tineoidea</taxon>
        <taxon>Psychidae</taxon>
        <taxon>Oiketicinae</taxon>
        <taxon>Eumeta</taxon>
    </lineage>
</organism>
<protein>
    <submittedName>
        <fullName evidence="1">Uncharacterized protein</fullName>
    </submittedName>
</protein>
<sequence length="112" mass="11918">MMKENVFDTPIASPATGSLTGRGLFSLGKVLNFFPVGDELECAVGAGLARSGLCLNPYDCRQRDGRASGDCAKGLGVCCVFMIDIIFVDRFASACAVERSEKDETCRLSSIP</sequence>
<dbReference type="AlphaFoldDB" id="A0A4C1UNR7"/>
<evidence type="ECO:0000313" key="2">
    <source>
        <dbReference type="Proteomes" id="UP000299102"/>
    </source>
</evidence>
<dbReference type="Proteomes" id="UP000299102">
    <property type="component" value="Unassembled WGS sequence"/>
</dbReference>
<name>A0A4C1UNR7_EUMVA</name>
<reference evidence="1 2" key="1">
    <citation type="journal article" date="2019" name="Commun. Biol.">
        <title>The bagworm genome reveals a unique fibroin gene that provides high tensile strength.</title>
        <authorList>
            <person name="Kono N."/>
            <person name="Nakamura H."/>
            <person name="Ohtoshi R."/>
            <person name="Tomita M."/>
            <person name="Numata K."/>
            <person name="Arakawa K."/>
        </authorList>
    </citation>
    <scope>NUCLEOTIDE SEQUENCE [LARGE SCALE GENOMIC DNA]</scope>
</reference>
<comment type="caution">
    <text evidence="1">The sequence shown here is derived from an EMBL/GenBank/DDBJ whole genome shotgun (WGS) entry which is preliminary data.</text>
</comment>
<evidence type="ECO:0000313" key="1">
    <source>
        <dbReference type="EMBL" id="GBP27687.1"/>
    </source>
</evidence>